<dbReference type="GO" id="GO:0006355">
    <property type="term" value="P:regulation of DNA-templated transcription"/>
    <property type="evidence" value="ECO:0007669"/>
    <property type="project" value="InterPro"/>
</dbReference>
<dbReference type="Gene3D" id="1.10.1220.10">
    <property type="entry name" value="Met repressor-like"/>
    <property type="match status" value="1"/>
</dbReference>
<dbReference type="Proteomes" id="UP000309259">
    <property type="component" value="Unassembled WGS sequence"/>
</dbReference>
<dbReference type="EMBL" id="FIHM01000048">
    <property type="protein sequence ID" value="CYV50641.1"/>
    <property type="molecule type" value="Genomic_DNA"/>
</dbReference>
<evidence type="ECO:0000313" key="4">
    <source>
        <dbReference type="EMBL" id="CYW04197.1"/>
    </source>
</evidence>
<evidence type="ECO:0000313" key="14">
    <source>
        <dbReference type="Proteomes" id="UP000309259"/>
    </source>
</evidence>
<evidence type="ECO:0000313" key="6">
    <source>
        <dbReference type="EMBL" id="RRN50673.1"/>
    </source>
</evidence>
<dbReference type="Proteomes" id="UP000074850">
    <property type="component" value="Unassembled WGS sequence"/>
</dbReference>
<proteinExistence type="predicted"/>
<dbReference type="EMBL" id="FIJK01000004">
    <property type="protein sequence ID" value="CYW04197.1"/>
    <property type="molecule type" value="Genomic_DNA"/>
</dbReference>
<reference evidence="7 14" key="3">
    <citation type="submission" date="2019-04" db="EMBL/GenBank/DDBJ databases">
        <title>Genome analysis of Streptococcus suis strain WUSS327.</title>
        <authorList>
            <person name="Chen H."/>
            <person name="Gao X."/>
            <person name="Wu Z."/>
        </authorList>
    </citation>
    <scope>NUCLEOTIDE SEQUENCE [LARGE SCALE GENOMIC DNA]</scope>
    <source>
        <strain evidence="7 14">WUSS327</strain>
    </source>
</reference>
<dbReference type="Proteomes" id="UP000071533">
    <property type="component" value="Unassembled WGS sequence"/>
</dbReference>
<protein>
    <submittedName>
        <fullName evidence="6">Acyl-ACP desaturase</fullName>
    </submittedName>
    <submittedName>
        <fullName evidence="2">Plasmid stabilisation system, antitoxin protein</fullName>
    </submittedName>
</protein>
<dbReference type="EMBL" id="FIIX01000022">
    <property type="protein sequence ID" value="CYW05409.1"/>
    <property type="molecule type" value="Genomic_DNA"/>
</dbReference>
<evidence type="ECO:0000313" key="12">
    <source>
        <dbReference type="Proteomes" id="UP000074850"/>
    </source>
</evidence>
<dbReference type="Pfam" id="PF04221">
    <property type="entry name" value="RelB"/>
    <property type="match status" value="1"/>
</dbReference>
<evidence type="ECO:0000313" key="13">
    <source>
        <dbReference type="Proteomes" id="UP000281324"/>
    </source>
</evidence>
<dbReference type="OrthoDB" id="9804867at2"/>
<dbReference type="EMBL" id="RRZQ01000005">
    <property type="protein sequence ID" value="RRN50673.1"/>
    <property type="molecule type" value="Genomic_DNA"/>
</dbReference>
<dbReference type="Proteomes" id="UP000281324">
    <property type="component" value="Unassembled WGS sequence"/>
</dbReference>
<evidence type="ECO:0000313" key="11">
    <source>
        <dbReference type="Proteomes" id="UP000073388"/>
    </source>
</evidence>
<dbReference type="EMBL" id="SSXL01000016">
    <property type="protein sequence ID" value="TII02217.1"/>
    <property type="molecule type" value="Genomic_DNA"/>
</dbReference>
<gene>
    <name evidence="6" type="ORF">EI219_03635</name>
    <name evidence="1" type="ORF">ERS132394_00223</name>
    <name evidence="3" type="ORF">ERS132426_01810</name>
    <name evidence="2" type="ORF">ERS132431_01700</name>
    <name evidence="5" type="ORF">ERS132461_01159</name>
    <name evidence="4" type="ORF">ERS132539_00303</name>
    <name evidence="7" type="ORF">FAJ35_05580</name>
</gene>
<dbReference type="Proteomes" id="UP000072618">
    <property type="component" value="Unassembled WGS sequence"/>
</dbReference>
<evidence type="ECO:0000313" key="2">
    <source>
        <dbReference type="EMBL" id="CYV49684.1"/>
    </source>
</evidence>
<dbReference type="Proteomes" id="UP000073388">
    <property type="component" value="Unassembled WGS sequence"/>
</dbReference>
<dbReference type="InterPro" id="IPR013321">
    <property type="entry name" value="Arc_rbn_hlx_hlx"/>
</dbReference>
<evidence type="ECO:0000313" key="10">
    <source>
        <dbReference type="Proteomes" id="UP000072618"/>
    </source>
</evidence>
<evidence type="ECO:0000313" key="9">
    <source>
        <dbReference type="Proteomes" id="UP000071533"/>
    </source>
</evidence>
<evidence type="ECO:0000313" key="5">
    <source>
        <dbReference type="EMBL" id="CYW05409.1"/>
    </source>
</evidence>
<organism evidence="2 9">
    <name type="scientific">Streptococcus suis</name>
    <dbReference type="NCBI Taxonomy" id="1307"/>
    <lineage>
        <taxon>Bacteria</taxon>
        <taxon>Bacillati</taxon>
        <taxon>Bacillota</taxon>
        <taxon>Bacilli</taxon>
        <taxon>Lactobacillales</taxon>
        <taxon>Streptococcaceae</taxon>
        <taxon>Streptococcus</taxon>
    </lineage>
</organism>
<dbReference type="EMBL" id="FIHS01000023">
    <property type="protein sequence ID" value="CYV49684.1"/>
    <property type="molecule type" value="Genomic_DNA"/>
</dbReference>
<dbReference type="EMBL" id="FIGJ01000002">
    <property type="protein sequence ID" value="CYU33305.1"/>
    <property type="molecule type" value="Genomic_DNA"/>
</dbReference>
<evidence type="ECO:0000313" key="3">
    <source>
        <dbReference type="EMBL" id="CYV50641.1"/>
    </source>
</evidence>
<dbReference type="RefSeq" id="WP_024398776.1">
    <property type="nucleotide sequence ID" value="NZ_CEFC01000165.1"/>
</dbReference>
<name>A0A116MIL6_STRSU</name>
<dbReference type="Proteomes" id="UP000069526">
    <property type="component" value="Unassembled WGS sequence"/>
</dbReference>
<accession>A0A116MIL6</accession>
<reference evidence="8 9" key="1">
    <citation type="submission" date="2016-02" db="EMBL/GenBank/DDBJ databases">
        <authorList>
            <consortium name="Pathogen Informatics"/>
        </authorList>
    </citation>
    <scope>NUCLEOTIDE SEQUENCE [LARGE SCALE GENOMIC DNA]</scope>
    <source>
        <strain evidence="1 10">LSS32</strain>
        <strain evidence="3 12">LSS64</strain>
        <strain evidence="2 9">LSS69</strain>
        <strain evidence="5 11">LSS99</strain>
        <strain evidence="4 8">SS1013</strain>
    </source>
</reference>
<sequence length="95" mass="10813">MAGLVRDRQYNFRVNAQLLEQAKIILSEKDMTLSDALNLFVERVVEEQDLPIKTVEEARAEAFLDELIAELDEGYQEVLSGHTTPAREVFAKYGL</sequence>
<dbReference type="AlphaFoldDB" id="A0A116MIL6"/>
<evidence type="ECO:0000313" key="1">
    <source>
        <dbReference type="EMBL" id="CYU33305.1"/>
    </source>
</evidence>
<reference evidence="6 13" key="2">
    <citation type="submission" date="2018-11" db="EMBL/GenBank/DDBJ databases">
        <title>Changes in penicillin susceptibility of Streptococcus suis isolates by amino acid alterations in the penicillin-binding protein.</title>
        <authorList>
            <person name="Niemann L."/>
            <person name="Eichhorn I."/>
        </authorList>
    </citation>
    <scope>NUCLEOTIDE SEQUENCE [LARGE SCALE GENOMIC DNA]</scope>
    <source>
        <strain evidence="6 13">IMT40201</strain>
    </source>
</reference>
<evidence type="ECO:0000313" key="8">
    <source>
        <dbReference type="Proteomes" id="UP000069526"/>
    </source>
</evidence>
<evidence type="ECO:0000313" key="7">
    <source>
        <dbReference type="EMBL" id="TII02217.1"/>
    </source>
</evidence>
<dbReference type="InterPro" id="IPR007337">
    <property type="entry name" value="RelB/DinJ"/>
</dbReference>